<sequence length="286" mass="33953">MQIQNENHVKITESIDKINEVKEYKEKAQAQPLETAIESQLKTTLESIIMNENDSIKTNENKKVANGDNKQDSKKEDSVKNDKGDDDNSNDEYDSSNDVDSRDDNDSSGDDGSYDDDNDDDSSEEECEVPVEFLKMHHIERVDYNWRRFKNFDRLNCSNEDLKEFKTFKKLEWLQYEKANTKYEAIDEKVNLNKIVIPAGFQQMDSGEMYAYNIKEFQNFDKMTAERTERYRYTACRKAEWEQRKKEHSQFHTYHEKKQKERDLKKEAYHSKKLKLTPITEEQKLT</sequence>
<feature type="compositionally biased region" description="Acidic residues" evidence="1">
    <location>
        <begin position="106"/>
        <end position="127"/>
    </location>
</feature>
<dbReference type="GeneID" id="136083098"/>
<evidence type="ECO:0000313" key="3">
    <source>
        <dbReference type="RefSeq" id="XP_065658578.1"/>
    </source>
</evidence>
<organism evidence="2 3">
    <name type="scientific">Hydra vulgaris</name>
    <name type="common">Hydra</name>
    <name type="synonym">Hydra attenuata</name>
    <dbReference type="NCBI Taxonomy" id="6087"/>
    <lineage>
        <taxon>Eukaryota</taxon>
        <taxon>Metazoa</taxon>
        <taxon>Cnidaria</taxon>
        <taxon>Hydrozoa</taxon>
        <taxon>Hydroidolina</taxon>
        <taxon>Anthoathecata</taxon>
        <taxon>Aplanulata</taxon>
        <taxon>Hydridae</taxon>
        <taxon>Hydra</taxon>
    </lineage>
</organism>
<dbReference type="Proteomes" id="UP001652625">
    <property type="component" value="Chromosome 08"/>
</dbReference>
<reference evidence="3" key="1">
    <citation type="submission" date="2025-08" db="UniProtKB">
        <authorList>
            <consortium name="RefSeq"/>
        </authorList>
    </citation>
    <scope>IDENTIFICATION</scope>
</reference>
<feature type="region of interest" description="Disordered" evidence="1">
    <location>
        <begin position="52"/>
        <end position="127"/>
    </location>
</feature>
<feature type="compositionally biased region" description="Acidic residues" evidence="1">
    <location>
        <begin position="84"/>
        <end position="98"/>
    </location>
</feature>
<feature type="compositionally biased region" description="Basic and acidic residues" evidence="1">
    <location>
        <begin position="54"/>
        <end position="83"/>
    </location>
</feature>
<evidence type="ECO:0000313" key="2">
    <source>
        <dbReference type="Proteomes" id="UP001652625"/>
    </source>
</evidence>
<dbReference type="RefSeq" id="XP_065658578.1">
    <property type="nucleotide sequence ID" value="XM_065802506.1"/>
</dbReference>
<protein>
    <submittedName>
        <fullName evidence="3">Protein PFC0760c-like</fullName>
    </submittedName>
</protein>
<gene>
    <name evidence="3" type="primary">LOC136083098</name>
</gene>
<evidence type="ECO:0000256" key="1">
    <source>
        <dbReference type="SAM" id="MobiDB-lite"/>
    </source>
</evidence>
<keyword evidence="2" id="KW-1185">Reference proteome</keyword>
<feature type="region of interest" description="Disordered" evidence="1">
    <location>
        <begin position="246"/>
        <end position="269"/>
    </location>
</feature>
<name>A0ABM4CA83_HYDVU</name>
<accession>A0ABM4CA83</accession>
<proteinExistence type="predicted"/>